<accession>A0ABS3CB61</accession>
<dbReference type="EMBL" id="JAFKCT010000012">
    <property type="protein sequence ID" value="MBN7813400.1"/>
    <property type="molecule type" value="Genomic_DNA"/>
</dbReference>
<evidence type="ECO:0008006" key="3">
    <source>
        <dbReference type="Google" id="ProtNLM"/>
    </source>
</evidence>
<name>A0ABS3CB61_9BACT</name>
<protein>
    <recommendedName>
        <fullName evidence="3">DUF4252 domain-containing protein</fullName>
    </recommendedName>
</protein>
<dbReference type="PROSITE" id="PS51257">
    <property type="entry name" value="PROKAR_LIPOPROTEIN"/>
    <property type="match status" value="1"/>
</dbReference>
<dbReference type="RefSeq" id="WP_206580171.1">
    <property type="nucleotide sequence ID" value="NZ_JAFKCT010000012.1"/>
</dbReference>
<organism evidence="1 2">
    <name type="scientific">Algoriphagus oliviformis</name>
    <dbReference type="NCBI Taxonomy" id="2811231"/>
    <lineage>
        <taxon>Bacteria</taxon>
        <taxon>Pseudomonadati</taxon>
        <taxon>Bacteroidota</taxon>
        <taxon>Cytophagia</taxon>
        <taxon>Cytophagales</taxon>
        <taxon>Cyclobacteriaceae</taxon>
        <taxon>Algoriphagus</taxon>
    </lineage>
</organism>
<evidence type="ECO:0000313" key="2">
    <source>
        <dbReference type="Proteomes" id="UP000664317"/>
    </source>
</evidence>
<comment type="caution">
    <text evidence="1">The sequence shown here is derived from an EMBL/GenBank/DDBJ whole genome shotgun (WGS) entry which is preliminary data.</text>
</comment>
<proteinExistence type="predicted"/>
<reference evidence="1 2" key="1">
    <citation type="submission" date="2021-03" db="EMBL/GenBank/DDBJ databases">
        <title>novel species isolated from a fishpond in China.</title>
        <authorList>
            <person name="Lu H."/>
            <person name="Cai Z."/>
        </authorList>
    </citation>
    <scope>NUCLEOTIDE SEQUENCE [LARGE SCALE GENOMIC DNA]</scope>
    <source>
        <strain evidence="1 2">H41</strain>
    </source>
</reference>
<gene>
    <name evidence="1" type="ORF">J0A68_20765</name>
</gene>
<dbReference type="Proteomes" id="UP000664317">
    <property type="component" value="Unassembled WGS sequence"/>
</dbReference>
<sequence length="201" mass="22234">MKISHFKYFFIGLSACSIIACTSAPSEQSETVAEISSPEKTTESSTGSWLMALMDKDPLSEAAYLALPPDQLQGFSLLSKEPHPSLNGFIAFYAAKDGSDQPGIRLEVIDGAGNPHFQHANAVYNLLEKKRNESGDDFESEVKDHKGERVLVVSKTKNGQQSHQLEYLQNQRYHLGIIGNQVGLDQIYGAFEELQSQPFPR</sequence>
<keyword evidence="2" id="KW-1185">Reference proteome</keyword>
<evidence type="ECO:0000313" key="1">
    <source>
        <dbReference type="EMBL" id="MBN7813400.1"/>
    </source>
</evidence>